<organism evidence="2 3">
    <name type="scientific">Rhynchophorus ferrugineus</name>
    <name type="common">Red palm weevil</name>
    <name type="synonym">Curculio ferrugineus</name>
    <dbReference type="NCBI Taxonomy" id="354439"/>
    <lineage>
        <taxon>Eukaryota</taxon>
        <taxon>Metazoa</taxon>
        <taxon>Ecdysozoa</taxon>
        <taxon>Arthropoda</taxon>
        <taxon>Hexapoda</taxon>
        <taxon>Insecta</taxon>
        <taxon>Pterygota</taxon>
        <taxon>Neoptera</taxon>
        <taxon>Endopterygota</taxon>
        <taxon>Coleoptera</taxon>
        <taxon>Polyphaga</taxon>
        <taxon>Cucujiformia</taxon>
        <taxon>Curculionidae</taxon>
        <taxon>Dryophthorinae</taxon>
        <taxon>Rhynchophorus</taxon>
    </lineage>
</organism>
<comment type="caution">
    <text evidence="2">The sequence shown here is derived from an EMBL/GenBank/DDBJ whole genome shotgun (WGS) entry which is preliminary data.</text>
</comment>
<evidence type="ECO:0000313" key="2">
    <source>
        <dbReference type="EMBL" id="KAF7277334.1"/>
    </source>
</evidence>
<proteinExistence type="predicted"/>
<feature type="transmembrane region" description="Helical" evidence="1">
    <location>
        <begin position="6"/>
        <end position="25"/>
    </location>
</feature>
<name>A0A834MGB4_RHYFE</name>
<keyword evidence="1" id="KW-0812">Transmembrane</keyword>
<evidence type="ECO:0000313" key="3">
    <source>
        <dbReference type="Proteomes" id="UP000625711"/>
    </source>
</evidence>
<protein>
    <submittedName>
        <fullName evidence="2">Uncharacterized protein</fullName>
    </submittedName>
</protein>
<keyword evidence="3" id="KW-1185">Reference proteome</keyword>
<accession>A0A834MGB4</accession>
<dbReference type="EMBL" id="JAACXV010002791">
    <property type="protein sequence ID" value="KAF7277334.1"/>
    <property type="molecule type" value="Genomic_DNA"/>
</dbReference>
<keyword evidence="1" id="KW-1133">Transmembrane helix</keyword>
<evidence type="ECO:0000256" key="1">
    <source>
        <dbReference type="SAM" id="Phobius"/>
    </source>
</evidence>
<dbReference type="Proteomes" id="UP000625711">
    <property type="component" value="Unassembled WGS sequence"/>
</dbReference>
<dbReference type="AlphaFoldDB" id="A0A834MGB4"/>
<sequence>MSATAEVYILFLFFIIIMFLLYGFFQKRIKIQEDMLSNHNFSGISVLVQERLRQNRNYSCGECDLMQIMYVSDYEDYSNKITLKFTVM</sequence>
<reference evidence="2" key="1">
    <citation type="submission" date="2020-08" db="EMBL/GenBank/DDBJ databases">
        <title>Genome sequencing and assembly of the red palm weevil Rhynchophorus ferrugineus.</title>
        <authorList>
            <person name="Dias G.B."/>
            <person name="Bergman C.M."/>
            <person name="Manee M."/>
        </authorList>
    </citation>
    <scope>NUCLEOTIDE SEQUENCE</scope>
    <source>
        <strain evidence="2">AA-2017</strain>
        <tissue evidence="2">Whole larva</tissue>
    </source>
</reference>
<gene>
    <name evidence="2" type="ORF">GWI33_008578</name>
</gene>
<keyword evidence="1" id="KW-0472">Membrane</keyword>